<evidence type="ECO:0000256" key="5">
    <source>
        <dbReference type="ARBA" id="ARBA00022839"/>
    </source>
</evidence>
<reference evidence="10 11" key="2">
    <citation type="submission" date="2015-11" db="EMBL/GenBank/DDBJ databases">
        <authorList>
            <person name="Zhang Y."/>
            <person name="Guo Z."/>
        </authorList>
    </citation>
    <scope>NUCLEOTIDE SEQUENCE [LARGE SCALE GENOMIC DNA]</scope>
    <source>
        <strain evidence="10">JGI-4</strain>
    </source>
</reference>
<reference evidence="9 12" key="1">
    <citation type="submission" date="2015-11" db="EMBL/GenBank/DDBJ databases">
        <authorList>
            <person name="Varghese N."/>
        </authorList>
    </citation>
    <scope>NUCLEOTIDE SEQUENCE [LARGE SCALE GENOMIC DNA]</scope>
    <source>
        <strain evidence="9 12">JGI-8</strain>
    </source>
</reference>
<sequence length="568" mass="64029">MQKLTNRWKVVEVKNYAKVYELANGAKIPEPIAKVLVSRGIDSVEKMNKFFNPSLEDLYDPFLMEDMDKAVDRIGKAILHKEKFLIYGDYDVDGTTGASMLYLFLKELGANVEVYIPDRFKEGYGISRSGIEKAYQKGANVMIAVDCGITAINEVKLAQSLGIDVIICDHHEPGEQIPEAFAVLNPLKETCNYPFKYLSGCGVAFKLIQALQKKLSLDNIDPFQYLDYVAVAASADIVPLIDENRILVKHGLELLNSSNPRVSFLALLEKAGLRNKKINTWHIGFVIGPRINAVGRLGDATRAVEFLISNDYSSASYWAEQLHLENERRQSLDRKAFEEAIKIIEEEKIYEKDKVLVLYNENWHQGVIGIVASKIVERYHRPTILLTYADGVLKGSARSIPNFDIYNALKKCENTLIQFGGHKHAAGMILDPEKLIDFKNAINKFADTVIDDDMLTREIYIDAEVDINEISIPEYWAIIKNFEPYGPGNYEPVFLAADIPIWDVKIFGNNHLKFKIKVNSFTIDAVGYGLGNLYDEVVSKGKASVVFTFDEGSWNGQTVIQFKVKDLK</sequence>
<dbReference type="GO" id="GO:0006310">
    <property type="term" value="P:DNA recombination"/>
    <property type="evidence" value="ECO:0007669"/>
    <property type="project" value="InterPro"/>
</dbReference>
<evidence type="ECO:0000259" key="6">
    <source>
        <dbReference type="Pfam" id="PF01368"/>
    </source>
</evidence>
<feature type="domain" description="DHHA1" evidence="7">
    <location>
        <begin position="353"/>
        <end position="446"/>
    </location>
</feature>
<dbReference type="Pfam" id="PF17768">
    <property type="entry name" value="RecJ_OB"/>
    <property type="match status" value="1"/>
</dbReference>
<organism evidence="10 11">
    <name type="scientific">Candidatus Kryptonium thompsonii</name>
    <dbReference type="NCBI Taxonomy" id="1633631"/>
    <lineage>
        <taxon>Bacteria</taxon>
        <taxon>Pseudomonadati</taxon>
        <taxon>Candidatus Kryptoniota</taxon>
        <taxon>Candidatus Kryptonium</taxon>
    </lineage>
</organism>
<dbReference type="GO" id="GO:0006281">
    <property type="term" value="P:DNA repair"/>
    <property type="evidence" value="ECO:0007669"/>
    <property type="project" value="InterPro"/>
</dbReference>
<dbReference type="GO" id="GO:0003676">
    <property type="term" value="F:nucleic acid binding"/>
    <property type="evidence" value="ECO:0007669"/>
    <property type="project" value="InterPro"/>
</dbReference>
<keyword evidence="12" id="KW-1185">Reference proteome</keyword>
<feature type="domain" description="RecJ OB" evidence="8">
    <location>
        <begin position="461"/>
        <end position="566"/>
    </location>
</feature>
<name>A0A0P1LRN1_9BACT</name>
<comment type="similarity">
    <text evidence="1">Belongs to the RecJ family.</text>
</comment>
<accession>A0A0P1LHT0</accession>
<dbReference type="NCBIfam" id="TIGR00644">
    <property type="entry name" value="recJ"/>
    <property type="match status" value="1"/>
</dbReference>
<dbReference type="Pfam" id="PF02272">
    <property type="entry name" value="DHHA1"/>
    <property type="match status" value="1"/>
</dbReference>
<dbReference type="AlphaFoldDB" id="A0A0P1LRN1"/>
<dbReference type="RefSeq" id="WP_082349093.1">
    <property type="nucleotide sequence ID" value="NZ_CZVI01000005.1"/>
</dbReference>
<accession>A0A0P1PA23</accession>
<dbReference type="SUPFAM" id="SSF64182">
    <property type="entry name" value="DHH phosphoesterases"/>
    <property type="match status" value="1"/>
</dbReference>
<accession>A0A0P1LL35</accession>
<dbReference type="EMBL" id="FAOP01000003">
    <property type="protein sequence ID" value="CUU02269.1"/>
    <property type="molecule type" value="Genomic_DNA"/>
</dbReference>
<keyword evidence="5 10" id="KW-0269">Exonuclease</keyword>
<evidence type="ECO:0000256" key="3">
    <source>
        <dbReference type="ARBA" id="ARBA00022722"/>
    </source>
</evidence>
<dbReference type="Pfam" id="PF01368">
    <property type="entry name" value="DHH"/>
    <property type="match status" value="1"/>
</dbReference>
<evidence type="ECO:0000256" key="2">
    <source>
        <dbReference type="ARBA" id="ARBA00019841"/>
    </source>
</evidence>
<dbReference type="InterPro" id="IPR001667">
    <property type="entry name" value="DDH_dom"/>
</dbReference>
<accession>A0A0P1NY57</accession>
<evidence type="ECO:0000256" key="4">
    <source>
        <dbReference type="ARBA" id="ARBA00022801"/>
    </source>
</evidence>
<gene>
    <name evidence="10" type="ORF">JGI4_00466</name>
    <name evidence="9" type="ORF">JGI8_00562</name>
</gene>
<protein>
    <recommendedName>
        <fullName evidence="2">Single-stranded-DNA-specific exonuclease RecJ</fullName>
    </recommendedName>
</protein>
<evidence type="ECO:0000256" key="1">
    <source>
        <dbReference type="ARBA" id="ARBA00005915"/>
    </source>
</evidence>
<dbReference type="Proteomes" id="UP000182011">
    <property type="component" value="Unassembled WGS sequence"/>
</dbReference>
<dbReference type="Gene3D" id="3.10.310.30">
    <property type="match status" value="1"/>
</dbReference>
<dbReference type="GO" id="GO:0008409">
    <property type="term" value="F:5'-3' exonuclease activity"/>
    <property type="evidence" value="ECO:0007669"/>
    <property type="project" value="InterPro"/>
</dbReference>
<evidence type="ECO:0000259" key="7">
    <source>
        <dbReference type="Pfam" id="PF02272"/>
    </source>
</evidence>
<keyword evidence="3" id="KW-0540">Nuclease</keyword>
<dbReference type="InterPro" id="IPR051673">
    <property type="entry name" value="SSDNA_exonuclease_RecJ"/>
</dbReference>
<accession>A0A0P1LP55</accession>
<accession>A0A0P1LRN1</accession>
<dbReference type="Gene3D" id="3.90.1640.30">
    <property type="match status" value="1"/>
</dbReference>
<feature type="domain" description="DDH" evidence="6">
    <location>
        <begin position="83"/>
        <end position="231"/>
    </location>
</feature>
<dbReference type="OrthoDB" id="9809852at2"/>
<dbReference type="PANTHER" id="PTHR30255">
    <property type="entry name" value="SINGLE-STRANDED-DNA-SPECIFIC EXONUCLEASE RECJ"/>
    <property type="match status" value="1"/>
</dbReference>
<accession>A0A0N7MPG9</accession>
<dbReference type="InterPro" id="IPR041122">
    <property type="entry name" value="RecJ_OB"/>
</dbReference>
<dbReference type="InterPro" id="IPR003156">
    <property type="entry name" value="DHHA1_dom"/>
</dbReference>
<evidence type="ECO:0000313" key="11">
    <source>
        <dbReference type="Proteomes" id="UP000182011"/>
    </source>
</evidence>
<evidence type="ECO:0000313" key="10">
    <source>
        <dbReference type="EMBL" id="CUU02269.1"/>
    </source>
</evidence>
<keyword evidence="4" id="KW-0378">Hydrolase</keyword>
<accession>A0A0S4MXR4</accession>
<dbReference type="Proteomes" id="UP000182200">
    <property type="component" value="Unassembled WGS sequence"/>
</dbReference>
<evidence type="ECO:0000259" key="8">
    <source>
        <dbReference type="Pfam" id="PF17768"/>
    </source>
</evidence>
<dbReference type="InterPro" id="IPR038763">
    <property type="entry name" value="DHH_sf"/>
</dbReference>
<dbReference type="STRING" id="1633631.GCA_001442925_00466"/>
<dbReference type="InterPro" id="IPR004610">
    <property type="entry name" value="RecJ"/>
</dbReference>
<dbReference type="EMBL" id="CZVI01000005">
    <property type="protein sequence ID" value="CUS82062.1"/>
    <property type="molecule type" value="Genomic_DNA"/>
</dbReference>
<evidence type="ECO:0000313" key="12">
    <source>
        <dbReference type="Proteomes" id="UP000182200"/>
    </source>
</evidence>
<proteinExistence type="inferred from homology"/>
<dbReference type="PANTHER" id="PTHR30255:SF2">
    <property type="entry name" value="SINGLE-STRANDED-DNA-SPECIFIC EXONUCLEASE RECJ"/>
    <property type="match status" value="1"/>
</dbReference>
<evidence type="ECO:0000313" key="9">
    <source>
        <dbReference type="EMBL" id="CUS82062.1"/>
    </source>
</evidence>